<keyword evidence="2" id="KW-1185">Reference proteome</keyword>
<reference evidence="1" key="1">
    <citation type="submission" date="2021-08" db="EMBL/GenBank/DDBJ databases">
        <title>The first chromosome-level gecko genome reveals the dynamic sex chromosomes of Neotropical dwarf geckos (Sphaerodactylidae: Sphaerodactylus).</title>
        <authorList>
            <person name="Pinto B.J."/>
            <person name="Keating S.E."/>
            <person name="Gamble T."/>
        </authorList>
    </citation>
    <scope>NUCLEOTIDE SEQUENCE</scope>
    <source>
        <strain evidence="1">TG3544</strain>
    </source>
</reference>
<evidence type="ECO:0000313" key="1">
    <source>
        <dbReference type="EMBL" id="KAH8017986.1"/>
    </source>
</evidence>
<name>A0ACB8GE82_9SAUR</name>
<dbReference type="EMBL" id="CM037614">
    <property type="protein sequence ID" value="KAH8017986.1"/>
    <property type="molecule type" value="Genomic_DNA"/>
</dbReference>
<sequence length="101" mass="10574">MEADQGDVPSEAQNEPKPAPAENGVNHTASLTPKPSTQVAPSQPTPGSVRAPAKSEDLIQSILTGKAKLASVDCKCSHGDCMNERVVACCRLKMSLVDPFS</sequence>
<accession>A0ACB8GE82</accession>
<organism evidence="1 2">
    <name type="scientific">Sphaerodactylus townsendi</name>
    <dbReference type="NCBI Taxonomy" id="933632"/>
    <lineage>
        <taxon>Eukaryota</taxon>
        <taxon>Metazoa</taxon>
        <taxon>Chordata</taxon>
        <taxon>Craniata</taxon>
        <taxon>Vertebrata</taxon>
        <taxon>Euteleostomi</taxon>
        <taxon>Lepidosauria</taxon>
        <taxon>Squamata</taxon>
        <taxon>Bifurcata</taxon>
        <taxon>Gekkota</taxon>
        <taxon>Sphaerodactylidae</taxon>
        <taxon>Sphaerodactylus</taxon>
    </lineage>
</organism>
<evidence type="ECO:0000313" key="2">
    <source>
        <dbReference type="Proteomes" id="UP000827872"/>
    </source>
</evidence>
<gene>
    <name evidence="1" type="primary">PLCB1_4</name>
    <name evidence="1" type="ORF">K3G42_033455</name>
</gene>
<protein>
    <submittedName>
        <fullName evidence="1">1-phosphatidylinositol 4,5-bisphosphate phosphodiesterase beta-1</fullName>
    </submittedName>
</protein>
<dbReference type="Proteomes" id="UP000827872">
    <property type="component" value="Linkage Group LG01"/>
</dbReference>
<proteinExistence type="predicted"/>
<comment type="caution">
    <text evidence="1">The sequence shown here is derived from an EMBL/GenBank/DDBJ whole genome shotgun (WGS) entry which is preliminary data.</text>
</comment>